<dbReference type="Gene3D" id="1.20.5.1030">
    <property type="entry name" value="Preprotein translocase secy subunit"/>
    <property type="match status" value="1"/>
</dbReference>
<evidence type="ECO:0000256" key="3">
    <source>
        <dbReference type="ARBA" id="ARBA00022475"/>
    </source>
</evidence>
<reference evidence="10 11" key="1">
    <citation type="journal article" date="2014" name="BMC Genomics">
        <title>Comparison of environmental and isolate Sulfobacillus genomes reveals diverse carbon, sulfur, nitrogen, and hydrogen metabolisms.</title>
        <authorList>
            <person name="Justice N.B."/>
            <person name="Norman A."/>
            <person name="Brown C.T."/>
            <person name="Singh A."/>
            <person name="Thomas B.C."/>
            <person name="Banfield J.F."/>
        </authorList>
    </citation>
    <scope>NUCLEOTIDE SEQUENCE [LARGE SCALE GENOMIC DNA]</scope>
    <source>
        <strain evidence="10">AMDSBA3</strain>
    </source>
</reference>
<sequence>MGRLMEAKGSAVRASERPWKYLREIRSELKKVVWPTPKQTVSYTGFVVLFTGLVVLIITLLDTLFNFGLHLYLR</sequence>
<evidence type="ECO:0000256" key="1">
    <source>
        <dbReference type="ARBA" id="ARBA00004370"/>
    </source>
</evidence>
<keyword evidence="7 9" id="KW-0811">Translocation</keyword>
<dbReference type="GO" id="GO:0006605">
    <property type="term" value="P:protein targeting"/>
    <property type="evidence" value="ECO:0007669"/>
    <property type="project" value="UniProtKB-UniRule"/>
</dbReference>
<dbReference type="GO" id="GO:0008320">
    <property type="term" value="F:protein transmembrane transporter activity"/>
    <property type="evidence" value="ECO:0007669"/>
    <property type="project" value="UniProtKB-UniRule"/>
</dbReference>
<feature type="transmembrane region" description="Helical" evidence="9">
    <location>
        <begin position="43"/>
        <end position="65"/>
    </location>
</feature>
<evidence type="ECO:0000256" key="4">
    <source>
        <dbReference type="ARBA" id="ARBA00022692"/>
    </source>
</evidence>
<dbReference type="InterPro" id="IPR038379">
    <property type="entry name" value="SecE_sf"/>
</dbReference>
<dbReference type="GO" id="GO:0065002">
    <property type="term" value="P:intracellular protein transmembrane transport"/>
    <property type="evidence" value="ECO:0007669"/>
    <property type="project" value="UniProtKB-UniRule"/>
</dbReference>
<dbReference type="Pfam" id="PF00584">
    <property type="entry name" value="SecE"/>
    <property type="match status" value="1"/>
</dbReference>
<dbReference type="InterPro" id="IPR001901">
    <property type="entry name" value="Translocase_SecE/Sec61-g"/>
</dbReference>
<evidence type="ECO:0000313" key="10">
    <source>
        <dbReference type="EMBL" id="PSR20543.1"/>
    </source>
</evidence>
<dbReference type="EMBL" id="PXYV01000058">
    <property type="protein sequence ID" value="PSR20543.1"/>
    <property type="molecule type" value="Genomic_DNA"/>
</dbReference>
<gene>
    <name evidence="9 10" type="primary">secE</name>
    <name evidence="10" type="ORF">C7B45_14455</name>
</gene>
<evidence type="ECO:0000256" key="7">
    <source>
        <dbReference type="ARBA" id="ARBA00023010"/>
    </source>
</evidence>
<dbReference type="AlphaFoldDB" id="A0A2T2WE91"/>
<dbReference type="NCBIfam" id="TIGR00964">
    <property type="entry name" value="secE_bact"/>
    <property type="match status" value="1"/>
</dbReference>
<comment type="caution">
    <text evidence="10">The sequence shown here is derived from an EMBL/GenBank/DDBJ whole genome shotgun (WGS) entry which is preliminary data.</text>
</comment>
<keyword evidence="6 9" id="KW-1133">Transmembrane helix</keyword>
<dbReference type="GO" id="GO:0009306">
    <property type="term" value="P:protein secretion"/>
    <property type="evidence" value="ECO:0007669"/>
    <property type="project" value="UniProtKB-UniRule"/>
</dbReference>
<evidence type="ECO:0000256" key="5">
    <source>
        <dbReference type="ARBA" id="ARBA00022927"/>
    </source>
</evidence>
<keyword evidence="3 9" id="KW-1003">Cell membrane</keyword>
<evidence type="ECO:0000313" key="11">
    <source>
        <dbReference type="Proteomes" id="UP000241848"/>
    </source>
</evidence>
<dbReference type="InterPro" id="IPR005807">
    <property type="entry name" value="SecE_bac"/>
</dbReference>
<keyword evidence="4 9" id="KW-0812">Transmembrane</keyword>
<comment type="function">
    <text evidence="9">Essential subunit of the Sec protein translocation channel SecYEG. Clamps together the 2 halves of SecY. May contact the channel plug during translocation.</text>
</comment>
<evidence type="ECO:0000256" key="9">
    <source>
        <dbReference type="HAMAP-Rule" id="MF_00422"/>
    </source>
</evidence>
<accession>A0A2T2WE91</accession>
<name>A0A2T2WE91_9FIRM</name>
<keyword evidence="5 9" id="KW-0653">Protein transport</keyword>
<dbReference type="PROSITE" id="PS01067">
    <property type="entry name" value="SECE_SEC61G"/>
    <property type="match status" value="1"/>
</dbReference>
<dbReference type="GO" id="GO:0043952">
    <property type="term" value="P:protein transport by the Sec complex"/>
    <property type="evidence" value="ECO:0007669"/>
    <property type="project" value="UniProtKB-UniRule"/>
</dbReference>
<keyword evidence="8 9" id="KW-0472">Membrane</keyword>
<comment type="subcellular location">
    <subcellularLocation>
        <location evidence="9">Cell membrane</location>
        <topology evidence="9">Single-pass membrane protein</topology>
    </subcellularLocation>
    <subcellularLocation>
        <location evidence="1">Membrane</location>
    </subcellularLocation>
</comment>
<comment type="subunit">
    <text evidence="9">Component of the Sec protein translocase complex. Heterotrimer consisting of SecY, SecE and SecG subunits. The heterotrimers can form oligomers, although 1 heterotrimer is thought to be able to translocate proteins. Interacts with the ribosome. Interacts with SecDF, and other proteins may be involved. Interacts with SecA.</text>
</comment>
<organism evidence="10 11">
    <name type="scientific">Sulfobacillus acidophilus</name>
    <dbReference type="NCBI Taxonomy" id="53633"/>
    <lineage>
        <taxon>Bacteria</taxon>
        <taxon>Bacillati</taxon>
        <taxon>Bacillota</taxon>
        <taxon>Clostridia</taxon>
        <taxon>Eubacteriales</taxon>
        <taxon>Clostridiales Family XVII. Incertae Sedis</taxon>
        <taxon>Sulfobacillus</taxon>
    </lineage>
</organism>
<evidence type="ECO:0000256" key="8">
    <source>
        <dbReference type="ARBA" id="ARBA00023136"/>
    </source>
</evidence>
<proteinExistence type="inferred from homology"/>
<dbReference type="PANTHER" id="PTHR33910:SF1">
    <property type="entry name" value="PROTEIN TRANSLOCASE SUBUNIT SECE"/>
    <property type="match status" value="1"/>
</dbReference>
<keyword evidence="2 9" id="KW-0813">Transport</keyword>
<dbReference type="HAMAP" id="MF_00422">
    <property type="entry name" value="SecE"/>
    <property type="match status" value="1"/>
</dbReference>
<dbReference type="PANTHER" id="PTHR33910">
    <property type="entry name" value="PROTEIN TRANSLOCASE SUBUNIT SECE"/>
    <property type="match status" value="1"/>
</dbReference>
<evidence type="ECO:0000256" key="2">
    <source>
        <dbReference type="ARBA" id="ARBA00022448"/>
    </source>
</evidence>
<evidence type="ECO:0000256" key="6">
    <source>
        <dbReference type="ARBA" id="ARBA00022989"/>
    </source>
</evidence>
<dbReference type="GO" id="GO:0005886">
    <property type="term" value="C:plasma membrane"/>
    <property type="evidence" value="ECO:0007669"/>
    <property type="project" value="UniProtKB-SubCell"/>
</dbReference>
<dbReference type="Proteomes" id="UP000241848">
    <property type="component" value="Unassembled WGS sequence"/>
</dbReference>
<comment type="similarity">
    <text evidence="9">Belongs to the SecE/SEC61-gamma family.</text>
</comment>
<protein>
    <recommendedName>
        <fullName evidence="9">Protein translocase subunit SecE</fullName>
    </recommendedName>
</protein>